<proteinExistence type="predicted"/>
<feature type="signal peptide" evidence="1">
    <location>
        <begin position="1"/>
        <end position="20"/>
    </location>
</feature>
<keyword evidence="3" id="KW-1185">Reference proteome</keyword>
<organism evidence="2 3">
    <name type="scientific">Bosea vestrisii</name>
    <dbReference type="NCBI Taxonomy" id="151416"/>
    <lineage>
        <taxon>Bacteria</taxon>
        <taxon>Pseudomonadati</taxon>
        <taxon>Pseudomonadota</taxon>
        <taxon>Alphaproteobacteria</taxon>
        <taxon>Hyphomicrobiales</taxon>
        <taxon>Boseaceae</taxon>
        <taxon>Bosea</taxon>
    </lineage>
</organism>
<accession>A0ABW0HBI2</accession>
<dbReference type="EMBL" id="JBHSLV010000032">
    <property type="protein sequence ID" value="MFC5394612.1"/>
    <property type="molecule type" value="Genomic_DNA"/>
</dbReference>
<comment type="caution">
    <text evidence="2">The sequence shown here is derived from an EMBL/GenBank/DDBJ whole genome shotgun (WGS) entry which is preliminary data.</text>
</comment>
<evidence type="ECO:0000256" key="1">
    <source>
        <dbReference type="SAM" id="SignalP"/>
    </source>
</evidence>
<reference evidence="3" key="1">
    <citation type="journal article" date="2019" name="Int. J. Syst. Evol. Microbiol.">
        <title>The Global Catalogue of Microorganisms (GCM) 10K type strain sequencing project: providing services to taxonomists for standard genome sequencing and annotation.</title>
        <authorList>
            <consortium name="The Broad Institute Genomics Platform"/>
            <consortium name="The Broad Institute Genome Sequencing Center for Infectious Disease"/>
            <person name="Wu L."/>
            <person name="Ma J."/>
        </authorList>
    </citation>
    <scope>NUCLEOTIDE SEQUENCE [LARGE SCALE GENOMIC DNA]</scope>
    <source>
        <strain evidence="3">CGMCC 1.16326</strain>
    </source>
</reference>
<dbReference type="Proteomes" id="UP001596104">
    <property type="component" value="Unassembled WGS sequence"/>
</dbReference>
<protein>
    <recommendedName>
        <fullName evidence="4">Invasion protein IalB</fullName>
    </recommendedName>
</protein>
<evidence type="ECO:0000313" key="2">
    <source>
        <dbReference type="EMBL" id="MFC5394612.1"/>
    </source>
</evidence>
<keyword evidence="1" id="KW-0732">Signal</keyword>
<evidence type="ECO:0000313" key="3">
    <source>
        <dbReference type="Proteomes" id="UP001596104"/>
    </source>
</evidence>
<gene>
    <name evidence="2" type="ORF">ACFPPC_18400</name>
</gene>
<feature type="chain" id="PRO_5047225425" description="Invasion protein IalB" evidence="1">
    <location>
        <begin position="21"/>
        <end position="151"/>
    </location>
</feature>
<name>A0ABW0HBI2_9HYPH</name>
<evidence type="ECO:0008006" key="4">
    <source>
        <dbReference type="Google" id="ProtNLM"/>
    </source>
</evidence>
<sequence>MLAAILGIMLALAAMGEAVADWKPTIFDGESKRAIQGCSPTMTDDAWSCAFVRCEADKQLGLYLDIPGILSEGPITLAIDGRDFSFRLQETSGPFGGAYRVQGAGSEVFAAFPTGRSLRIRQEGIKKGYDVIPLKGIGPALRKLSQFCGPR</sequence>
<dbReference type="RefSeq" id="WP_377010042.1">
    <property type="nucleotide sequence ID" value="NZ_JBHSLV010000032.1"/>
</dbReference>